<dbReference type="EMBL" id="DPIY01000006">
    <property type="protein sequence ID" value="HCT57074.1"/>
    <property type="molecule type" value="Genomic_DNA"/>
</dbReference>
<dbReference type="Proteomes" id="UP000264071">
    <property type="component" value="Unassembled WGS sequence"/>
</dbReference>
<gene>
    <name evidence="1" type="ORF">DGD08_07640</name>
</gene>
<evidence type="ECO:0000313" key="1">
    <source>
        <dbReference type="EMBL" id="HCT57074.1"/>
    </source>
</evidence>
<organism evidence="1 2">
    <name type="scientific">Gemmatimonas aurantiaca</name>
    <dbReference type="NCBI Taxonomy" id="173480"/>
    <lineage>
        <taxon>Bacteria</taxon>
        <taxon>Pseudomonadati</taxon>
        <taxon>Gemmatimonadota</taxon>
        <taxon>Gemmatimonadia</taxon>
        <taxon>Gemmatimonadales</taxon>
        <taxon>Gemmatimonadaceae</taxon>
        <taxon>Gemmatimonas</taxon>
    </lineage>
</organism>
<dbReference type="AlphaFoldDB" id="A0A3D4V8C1"/>
<accession>A0A3D4V8C1</accession>
<reference evidence="1 2" key="1">
    <citation type="journal article" date="2018" name="Nat. Biotechnol.">
        <title>A standardized bacterial taxonomy based on genome phylogeny substantially revises the tree of life.</title>
        <authorList>
            <person name="Parks D.H."/>
            <person name="Chuvochina M."/>
            <person name="Waite D.W."/>
            <person name="Rinke C."/>
            <person name="Skarshewski A."/>
            <person name="Chaumeil P.A."/>
            <person name="Hugenholtz P."/>
        </authorList>
    </citation>
    <scope>NUCLEOTIDE SEQUENCE [LARGE SCALE GENOMIC DNA]</scope>
    <source>
        <strain evidence="1">UBA8844</strain>
    </source>
</reference>
<name>A0A3D4V8C1_9BACT</name>
<comment type="caution">
    <text evidence="1">The sequence shown here is derived from an EMBL/GenBank/DDBJ whole genome shotgun (WGS) entry which is preliminary data.</text>
</comment>
<evidence type="ECO:0000313" key="2">
    <source>
        <dbReference type="Proteomes" id="UP000264071"/>
    </source>
</evidence>
<sequence length="92" mass="10096">MNEQPVPLLLAEAVVRLERSTKELLASDAANHAEFLHDVFHPVGDYPLALVIDQLAQYGLDATAYQRLLRGGWDDVRLVGDGGAKRSSARLN</sequence>
<protein>
    <submittedName>
        <fullName evidence="1">Uncharacterized protein</fullName>
    </submittedName>
</protein>
<proteinExistence type="predicted"/>